<dbReference type="GO" id="GO:0017128">
    <property type="term" value="F:phospholipid scramblase activity"/>
    <property type="evidence" value="ECO:0000318"/>
    <property type="project" value="GO_Central"/>
</dbReference>
<reference evidence="3 5" key="2">
    <citation type="journal article" date="2013" name="Nature">
        <title>Insights into bilaterian evolution from three spiralian genomes.</title>
        <authorList>
            <person name="Simakov O."/>
            <person name="Marletaz F."/>
            <person name="Cho S.J."/>
            <person name="Edsinger-Gonzales E."/>
            <person name="Havlak P."/>
            <person name="Hellsten U."/>
            <person name="Kuo D.H."/>
            <person name="Larsson T."/>
            <person name="Lv J."/>
            <person name="Arendt D."/>
            <person name="Savage R."/>
            <person name="Osoegawa K."/>
            <person name="de Jong P."/>
            <person name="Grimwood J."/>
            <person name="Chapman J.A."/>
            <person name="Shapiro H."/>
            <person name="Aerts A."/>
            <person name="Otillar R.P."/>
            <person name="Terry A.Y."/>
            <person name="Boore J.L."/>
            <person name="Grigoriev I.V."/>
            <person name="Lindberg D.R."/>
            <person name="Seaver E.C."/>
            <person name="Weisblat D.A."/>
            <person name="Putnam N.H."/>
            <person name="Rokhsar D.S."/>
        </authorList>
    </citation>
    <scope>NUCLEOTIDE SEQUENCE</scope>
</reference>
<dbReference type="PANTHER" id="PTHR23248:SF63">
    <property type="entry name" value="PHOSPHOLIPID SCRAMBLASE"/>
    <property type="match status" value="1"/>
</dbReference>
<reference evidence="4" key="3">
    <citation type="submission" date="2015-06" db="UniProtKB">
        <authorList>
            <consortium name="EnsemblMetazoa"/>
        </authorList>
    </citation>
    <scope>IDENTIFICATION</scope>
</reference>
<dbReference type="OMA" id="CANIDCC"/>
<evidence type="ECO:0000313" key="5">
    <source>
        <dbReference type="Proteomes" id="UP000015101"/>
    </source>
</evidence>
<gene>
    <name evidence="4" type="primary">20216795</name>
    <name evidence="3" type="ORF">HELRODRAFT_87723</name>
</gene>
<evidence type="ECO:0000256" key="1">
    <source>
        <dbReference type="ARBA" id="ARBA00005350"/>
    </source>
</evidence>
<evidence type="ECO:0000313" key="4">
    <source>
        <dbReference type="EnsemblMetazoa" id="HelroP87723"/>
    </source>
</evidence>
<comment type="function">
    <text evidence="2">May mediate accelerated ATP-independent bidirectional transbilayer migration of phospholipids upon binding calcium ions that results in a loss of phospholipid asymmetry in the plasma membrane.</text>
</comment>
<sequence>MDRPPAIPGVPPGLEYLSQIDQLLVHQQVEIMEMVTGWEACNKYQVKNTLGQQVYFASEESDACARQCCGASRGFVMHISDNFGVEIVRVRREFNCCACYSCCANLDCCKMEISIEAPVGQVVGYATQNRSCLTPRYTISDACREPIFKLTGPKCICQGICCTQDVEFKISTLNEADVIGKISKQWSGFGREVYTDADNFSISFPLDLDAKMKATLLGTLFLIDFMYFEQKQNNRN</sequence>
<dbReference type="InterPro" id="IPR025659">
    <property type="entry name" value="Tubby-like_C"/>
</dbReference>
<dbReference type="GO" id="GO:0005886">
    <property type="term" value="C:plasma membrane"/>
    <property type="evidence" value="ECO:0000318"/>
    <property type="project" value="GO_Central"/>
</dbReference>
<dbReference type="HOGENOM" id="CLU_053024_2_2_1"/>
<organism evidence="4 5">
    <name type="scientific">Helobdella robusta</name>
    <name type="common">Californian leech</name>
    <dbReference type="NCBI Taxonomy" id="6412"/>
    <lineage>
        <taxon>Eukaryota</taxon>
        <taxon>Metazoa</taxon>
        <taxon>Spiralia</taxon>
        <taxon>Lophotrochozoa</taxon>
        <taxon>Annelida</taxon>
        <taxon>Clitellata</taxon>
        <taxon>Hirudinea</taxon>
        <taxon>Rhynchobdellida</taxon>
        <taxon>Glossiphoniidae</taxon>
        <taxon>Helobdella</taxon>
    </lineage>
</organism>
<dbReference type="PANTHER" id="PTHR23248">
    <property type="entry name" value="PHOSPHOLIPID SCRAMBLASE-RELATED"/>
    <property type="match status" value="1"/>
</dbReference>
<dbReference type="InterPro" id="IPR005552">
    <property type="entry name" value="Scramblase"/>
</dbReference>
<dbReference type="EMBL" id="AMQM01007126">
    <property type="status" value="NOT_ANNOTATED_CDS"/>
    <property type="molecule type" value="Genomic_DNA"/>
</dbReference>
<dbReference type="KEGG" id="hro:HELRODRAFT_87723"/>
<comment type="cofactor">
    <cofactor evidence="2">
        <name>Ca(2+)</name>
        <dbReference type="ChEBI" id="CHEBI:29108"/>
    </cofactor>
</comment>
<comment type="similarity">
    <text evidence="1 2">Belongs to the phospholipid scramblase family.</text>
</comment>
<dbReference type="SUPFAM" id="SSF54518">
    <property type="entry name" value="Tubby C-terminal domain-like"/>
    <property type="match status" value="1"/>
</dbReference>
<dbReference type="STRING" id="6412.T1G6U8"/>
<dbReference type="InParanoid" id="T1G6U8"/>
<evidence type="ECO:0000313" key="3">
    <source>
        <dbReference type="EMBL" id="ESN94035.1"/>
    </source>
</evidence>
<dbReference type="EnsemblMetazoa" id="HelroT87723">
    <property type="protein sequence ID" value="HelroP87723"/>
    <property type="gene ID" value="HelroG87723"/>
</dbReference>
<name>T1G6U8_HELRO</name>
<accession>T1G6U8</accession>
<protein>
    <recommendedName>
        <fullName evidence="2">Phospholipid scramblase</fullName>
    </recommendedName>
</protein>
<keyword evidence="5" id="KW-1185">Reference proteome</keyword>
<keyword evidence="2" id="KW-0106">Calcium</keyword>
<dbReference type="RefSeq" id="XP_009027763.1">
    <property type="nucleotide sequence ID" value="XM_009029515.1"/>
</dbReference>
<dbReference type="eggNOG" id="KOG0621">
    <property type="taxonomic scope" value="Eukaryota"/>
</dbReference>
<dbReference type="OrthoDB" id="191150at2759"/>
<dbReference type="FunCoup" id="T1G6U8">
    <property type="interactions" value="253"/>
</dbReference>
<dbReference type="CTD" id="20216795"/>
<dbReference type="EMBL" id="KB097572">
    <property type="protein sequence ID" value="ESN94035.1"/>
    <property type="molecule type" value="Genomic_DNA"/>
</dbReference>
<reference evidence="5" key="1">
    <citation type="submission" date="2012-12" db="EMBL/GenBank/DDBJ databases">
        <authorList>
            <person name="Hellsten U."/>
            <person name="Grimwood J."/>
            <person name="Chapman J.A."/>
            <person name="Shapiro H."/>
            <person name="Aerts A."/>
            <person name="Otillar R.P."/>
            <person name="Terry A.Y."/>
            <person name="Boore J.L."/>
            <person name="Simakov O."/>
            <person name="Marletaz F."/>
            <person name="Cho S.-J."/>
            <person name="Edsinger-Gonzales E."/>
            <person name="Havlak P."/>
            <person name="Kuo D.-H."/>
            <person name="Larsson T."/>
            <person name="Lv J."/>
            <person name="Arendt D."/>
            <person name="Savage R."/>
            <person name="Osoegawa K."/>
            <person name="de Jong P."/>
            <person name="Lindberg D.R."/>
            <person name="Seaver E.C."/>
            <person name="Weisblat D.A."/>
            <person name="Putnam N.H."/>
            <person name="Grigoriev I.V."/>
            <person name="Rokhsar D.S."/>
        </authorList>
    </citation>
    <scope>NUCLEOTIDE SEQUENCE</scope>
</reference>
<dbReference type="Pfam" id="PF03803">
    <property type="entry name" value="Scramblase"/>
    <property type="match status" value="1"/>
</dbReference>
<dbReference type="GO" id="GO:0017121">
    <property type="term" value="P:plasma membrane phospholipid scrambling"/>
    <property type="evidence" value="ECO:0000318"/>
    <property type="project" value="GO_Central"/>
</dbReference>
<dbReference type="Proteomes" id="UP000015101">
    <property type="component" value="Unassembled WGS sequence"/>
</dbReference>
<dbReference type="AlphaFoldDB" id="T1G6U8"/>
<evidence type="ECO:0000256" key="2">
    <source>
        <dbReference type="RuleBase" id="RU363116"/>
    </source>
</evidence>
<keyword evidence="2" id="KW-0564">Palmitate</keyword>
<proteinExistence type="inferred from homology"/>
<dbReference type="GeneID" id="20216795"/>
<keyword evidence="2" id="KW-0449">Lipoprotein</keyword>